<gene>
    <name evidence="2" type="ORF">DNTS_004610</name>
</gene>
<sequence length="170" mass="19485">MNVDAVWPWALWRYTQYHRFDESIEADLSVRCSLRLGPNISHHPSELPQPIKRPRSLNRLNVSQNMCLHWSSSWTPLKTEQRATEVFWATAQLSSASFQTHIPDEGPRHGSSPQREQESGLERNGFRMFRAHDSHRLALCSSSRSLLSMSVLMFNPRVSVWCIAVARGSA</sequence>
<proteinExistence type="predicted"/>
<feature type="region of interest" description="Disordered" evidence="1">
    <location>
        <begin position="100"/>
        <end position="121"/>
    </location>
</feature>
<protein>
    <submittedName>
        <fullName evidence="2">Uncharacterized protein</fullName>
    </submittedName>
</protein>
<evidence type="ECO:0000313" key="2">
    <source>
        <dbReference type="EMBL" id="TRY84665.1"/>
    </source>
</evidence>
<evidence type="ECO:0000256" key="1">
    <source>
        <dbReference type="SAM" id="MobiDB-lite"/>
    </source>
</evidence>
<evidence type="ECO:0000313" key="3">
    <source>
        <dbReference type="Proteomes" id="UP000316079"/>
    </source>
</evidence>
<dbReference type="Proteomes" id="UP000316079">
    <property type="component" value="Unassembled WGS sequence"/>
</dbReference>
<reference evidence="2 3" key="1">
    <citation type="journal article" date="2019" name="Sci. Data">
        <title>Hybrid genome assembly and annotation of Danionella translucida.</title>
        <authorList>
            <person name="Kadobianskyi M."/>
            <person name="Schulze L."/>
            <person name="Schuelke M."/>
            <person name="Judkewitz B."/>
        </authorList>
    </citation>
    <scope>NUCLEOTIDE SEQUENCE [LARGE SCALE GENOMIC DNA]</scope>
    <source>
        <strain evidence="2 3">Bolton</strain>
    </source>
</reference>
<comment type="caution">
    <text evidence="2">The sequence shown here is derived from an EMBL/GenBank/DDBJ whole genome shotgun (WGS) entry which is preliminary data.</text>
</comment>
<accession>A0A553Q408</accession>
<dbReference type="AlphaFoldDB" id="A0A553Q408"/>
<name>A0A553Q408_9TELE</name>
<dbReference type="EMBL" id="SRMA01026397">
    <property type="protein sequence ID" value="TRY84665.1"/>
    <property type="molecule type" value="Genomic_DNA"/>
</dbReference>
<organism evidence="2 3">
    <name type="scientific">Danionella cerebrum</name>
    <dbReference type="NCBI Taxonomy" id="2873325"/>
    <lineage>
        <taxon>Eukaryota</taxon>
        <taxon>Metazoa</taxon>
        <taxon>Chordata</taxon>
        <taxon>Craniata</taxon>
        <taxon>Vertebrata</taxon>
        <taxon>Euteleostomi</taxon>
        <taxon>Actinopterygii</taxon>
        <taxon>Neopterygii</taxon>
        <taxon>Teleostei</taxon>
        <taxon>Ostariophysi</taxon>
        <taxon>Cypriniformes</taxon>
        <taxon>Danionidae</taxon>
        <taxon>Danioninae</taxon>
        <taxon>Danionella</taxon>
    </lineage>
</organism>
<keyword evidence="3" id="KW-1185">Reference proteome</keyword>